<dbReference type="NCBIfam" id="TIGR02274">
    <property type="entry name" value="dCTP_deam"/>
    <property type="match status" value="1"/>
</dbReference>
<dbReference type="InterPro" id="IPR033704">
    <property type="entry name" value="dUTPase_trimeric"/>
</dbReference>
<dbReference type="InterPro" id="IPR036157">
    <property type="entry name" value="dUTPase-like_sf"/>
</dbReference>
<dbReference type="GO" id="GO:0015949">
    <property type="term" value="P:nucleobase-containing small molecule interconversion"/>
    <property type="evidence" value="ECO:0007669"/>
    <property type="project" value="TreeGrafter"/>
</dbReference>
<keyword evidence="2" id="KW-0546">Nucleotide metabolism</keyword>
<name>A0A4V3A6K9_9MYCO</name>
<dbReference type="GO" id="GO:0008829">
    <property type="term" value="F:dCTP deaminase activity"/>
    <property type="evidence" value="ECO:0007669"/>
    <property type="project" value="UniProtKB-EC"/>
</dbReference>
<evidence type="ECO:0000313" key="4">
    <source>
        <dbReference type="EMBL" id="TDH23889.1"/>
    </source>
</evidence>
<dbReference type="EC" id="3.5.4.13" evidence="4"/>
<feature type="region of interest" description="Disordered" evidence="3">
    <location>
        <begin position="620"/>
        <end position="654"/>
    </location>
</feature>
<proteinExistence type="predicted"/>
<feature type="compositionally biased region" description="Polar residues" evidence="3">
    <location>
        <begin position="620"/>
        <end position="632"/>
    </location>
</feature>
<organism evidence="4 5">
    <name type="scientific">Mycobacteroides franklinii</name>
    <dbReference type="NCBI Taxonomy" id="948102"/>
    <lineage>
        <taxon>Bacteria</taxon>
        <taxon>Bacillati</taxon>
        <taxon>Actinomycetota</taxon>
        <taxon>Actinomycetes</taxon>
        <taxon>Mycobacteriales</taxon>
        <taxon>Mycobacteriaceae</taxon>
        <taxon>Mycobacteroides</taxon>
    </lineage>
</organism>
<dbReference type="PANTHER" id="PTHR42680">
    <property type="entry name" value="DCTP DEAMINASE"/>
    <property type="match status" value="1"/>
</dbReference>
<dbReference type="CDD" id="cd07557">
    <property type="entry name" value="trimeric_dUTPase"/>
    <property type="match status" value="1"/>
</dbReference>
<dbReference type="EMBL" id="RXLR01000010">
    <property type="protein sequence ID" value="TDH23889.1"/>
    <property type="molecule type" value="Genomic_DNA"/>
</dbReference>
<gene>
    <name evidence="4" type="primary">dcd</name>
    <name evidence="4" type="ORF">EJ571_04785</name>
</gene>
<dbReference type="InterPro" id="IPR011962">
    <property type="entry name" value="dCTP_deaminase"/>
</dbReference>
<sequence length="654" mass="72683">MDDSVRVQVLAEIFISRIAWFSEKIERAQIDAPRRSTGHRRVFELFNEYVDQVRARVNEDLAADDIEPADLARQLRLLMTQFVGLHRTFDDLFSRDRSRVPQSLPFFVQEACRQWELPAADTVITVGKPGNFTTRNRSSWNTMFLYGSPSNILSIAVPEHEGTQARWLPITLGHELAHHYLLAGNIPELEEIEAQIAEQFAAALKGEDGQGAESTFADQWRAEEVLHEWVEELVCDAYAVDLFGPAAVAASLEFLHSLGDPSAPTKTHPPTLFRAELMLAWLADMTAEAPDHRTLSAQYLGDEKITHPQSALLCDAIRTQSQAIWDAVRSWSKERSYCATEREPHVDALARLLSQGIPGAFTPDTPHDVIDIVNAYWRARSAGTQFPIDRLALKAIDDLYFIKLWTSADGAIHEDHASCDWVGGPGVLTNADFRTRINNGDDNQISITPMLPGALGPASVDLRLSNQFIVFEQTSNASFNALEMLQDPRSMQSRLEKDWGDEFYLHPGQMVLASTLEYIVLPSDLCAQVITRSSYGRLGLLSATAVQVHPGFRGCLTLELVNLGKMPLAITPGERVAQLMFFGVSSPHAPSAETARKYECPTGPEFSKIKTDPELNTLRNIRNYSTRTSTAVNVEATRGRPEKSQGGTDGNTRG</sequence>
<dbReference type="SUPFAM" id="SSF51283">
    <property type="entry name" value="dUTPase-like"/>
    <property type="match status" value="1"/>
</dbReference>
<dbReference type="Pfam" id="PF22769">
    <property type="entry name" value="DCD"/>
    <property type="match status" value="1"/>
</dbReference>
<dbReference type="GO" id="GO:0006229">
    <property type="term" value="P:dUTP biosynthetic process"/>
    <property type="evidence" value="ECO:0007669"/>
    <property type="project" value="InterPro"/>
</dbReference>
<accession>A0A4V3A6K9</accession>
<keyword evidence="1 4" id="KW-0378">Hydrolase</keyword>
<comment type="caution">
    <text evidence="4">The sequence shown here is derived from an EMBL/GenBank/DDBJ whole genome shotgun (WGS) entry which is preliminary data.</text>
</comment>
<evidence type="ECO:0000256" key="1">
    <source>
        <dbReference type="ARBA" id="ARBA00022801"/>
    </source>
</evidence>
<dbReference type="Gene3D" id="2.70.40.10">
    <property type="match status" value="1"/>
</dbReference>
<dbReference type="Proteomes" id="UP000295627">
    <property type="component" value="Unassembled WGS sequence"/>
</dbReference>
<evidence type="ECO:0000313" key="5">
    <source>
        <dbReference type="Proteomes" id="UP000295627"/>
    </source>
</evidence>
<evidence type="ECO:0000256" key="3">
    <source>
        <dbReference type="SAM" id="MobiDB-lite"/>
    </source>
</evidence>
<protein>
    <submittedName>
        <fullName evidence="4">dCTP deaminase</fullName>
        <ecNumber evidence="4">3.5.4.13</ecNumber>
    </submittedName>
</protein>
<reference evidence="4 5" key="1">
    <citation type="journal article" date="2019" name="Sci. Rep.">
        <title>Extended insight into the Mycobacterium chelonae-abscessus complex through whole genome sequencing of Mycobacterium salmoniphilum outbreak and Mycobacterium salmoniphilum-like strains.</title>
        <authorList>
            <person name="Behra P.R.K."/>
            <person name="Das S."/>
            <person name="Pettersson B.M.F."/>
            <person name="Shirreff L."/>
            <person name="DuCote T."/>
            <person name="Jacobsson K.G."/>
            <person name="Ennis D.G."/>
            <person name="Kirsebom L.A."/>
        </authorList>
    </citation>
    <scope>NUCLEOTIDE SEQUENCE [LARGE SCALE GENOMIC DNA]</scope>
    <source>
        <strain evidence="4 5">DSM 45524</strain>
    </source>
</reference>
<evidence type="ECO:0000256" key="2">
    <source>
        <dbReference type="ARBA" id="ARBA00023080"/>
    </source>
</evidence>
<dbReference type="AlphaFoldDB" id="A0A4V3A6K9"/>
<dbReference type="PANTHER" id="PTHR42680:SF3">
    <property type="entry name" value="DCTP DEAMINASE"/>
    <property type="match status" value="1"/>
</dbReference>